<evidence type="ECO:0000259" key="3">
    <source>
        <dbReference type="SMART" id="SM00822"/>
    </source>
</evidence>
<dbReference type="AlphaFoldDB" id="A0A1C5A9V8"/>
<dbReference type="PANTHER" id="PTHR43639:SF1">
    <property type="entry name" value="SHORT-CHAIN DEHYDROGENASE_REDUCTASE FAMILY PROTEIN"/>
    <property type="match status" value="1"/>
</dbReference>
<dbReference type="SMART" id="SM00822">
    <property type="entry name" value="PKS_KR"/>
    <property type="match status" value="1"/>
</dbReference>
<accession>A0A1C5A9V8</accession>
<gene>
    <name evidence="4" type="ORF">GA0070618_6598</name>
</gene>
<comment type="similarity">
    <text evidence="1">Belongs to the short-chain dehydrogenases/reductases (SDR) family.</text>
</comment>
<evidence type="ECO:0000256" key="1">
    <source>
        <dbReference type="ARBA" id="ARBA00006484"/>
    </source>
</evidence>
<dbReference type="GO" id="GO:0016491">
    <property type="term" value="F:oxidoreductase activity"/>
    <property type="evidence" value="ECO:0007669"/>
    <property type="project" value="UniProtKB-KW"/>
</dbReference>
<sequence>MDLQLAGKRALVTGGTRGIGRAIVTALAGAGASVVTCYRHDHEAAESLTRDLKATDGNHQVVQADLRDPADVTRLVEVARTELGGLDIVVNSAGVDSHAPAAEVTLDEWRRVLDTNLTAFHLVTHAALPLLGAGASIVVVGASVSTRGLAGKAHYTASKAAINGWMRSVCKEVGPRGVRINEVSPGIIETEPGAGLPPEMYERIKSNAALRRLGTSEDVANAVLLLASPLSAYVTGATLHVDGGI</sequence>
<dbReference type="InterPro" id="IPR020904">
    <property type="entry name" value="Sc_DH/Rdtase_CS"/>
</dbReference>
<dbReference type="InParanoid" id="A0A1C5A9V8"/>
<dbReference type="Pfam" id="PF13561">
    <property type="entry name" value="adh_short_C2"/>
    <property type="match status" value="1"/>
</dbReference>
<organism evidence="4 5">
    <name type="scientific">Micromonospora echinospora</name>
    <name type="common">Micromonospora purpurea</name>
    <dbReference type="NCBI Taxonomy" id="1877"/>
    <lineage>
        <taxon>Bacteria</taxon>
        <taxon>Bacillati</taxon>
        <taxon>Actinomycetota</taxon>
        <taxon>Actinomycetes</taxon>
        <taxon>Micromonosporales</taxon>
        <taxon>Micromonosporaceae</taxon>
        <taxon>Micromonospora</taxon>
    </lineage>
</organism>
<dbReference type="PROSITE" id="PS00061">
    <property type="entry name" value="ADH_SHORT"/>
    <property type="match status" value="1"/>
</dbReference>
<proteinExistence type="inferred from homology"/>
<dbReference type="Gene3D" id="3.40.50.720">
    <property type="entry name" value="NAD(P)-binding Rossmann-like Domain"/>
    <property type="match status" value="1"/>
</dbReference>
<keyword evidence="5" id="KW-1185">Reference proteome</keyword>
<evidence type="ECO:0000313" key="4">
    <source>
        <dbReference type="EMBL" id="SCF41985.1"/>
    </source>
</evidence>
<reference evidence="5" key="1">
    <citation type="submission" date="2016-06" db="EMBL/GenBank/DDBJ databases">
        <authorList>
            <person name="Varghese N."/>
            <person name="Submissions Spin"/>
        </authorList>
    </citation>
    <scope>NUCLEOTIDE SEQUENCE [LARGE SCALE GENOMIC DNA]</scope>
    <source>
        <strain evidence="5">DSM 43816</strain>
    </source>
</reference>
<dbReference type="InterPro" id="IPR036291">
    <property type="entry name" value="NAD(P)-bd_dom_sf"/>
</dbReference>
<dbReference type="InterPro" id="IPR057326">
    <property type="entry name" value="KR_dom"/>
</dbReference>
<dbReference type="RefSeq" id="WP_088985092.1">
    <property type="nucleotide sequence ID" value="NZ_LT607413.1"/>
</dbReference>
<dbReference type="InterPro" id="IPR002347">
    <property type="entry name" value="SDR_fam"/>
</dbReference>
<dbReference type="EMBL" id="LT607413">
    <property type="protein sequence ID" value="SCF41985.1"/>
    <property type="molecule type" value="Genomic_DNA"/>
</dbReference>
<dbReference type="PRINTS" id="PR00080">
    <property type="entry name" value="SDRFAMILY"/>
</dbReference>
<dbReference type="SUPFAM" id="SSF51735">
    <property type="entry name" value="NAD(P)-binding Rossmann-fold domains"/>
    <property type="match status" value="1"/>
</dbReference>
<dbReference type="Proteomes" id="UP000198253">
    <property type="component" value="Chromosome I"/>
</dbReference>
<dbReference type="OrthoDB" id="154414at2"/>
<feature type="domain" description="Ketoreductase" evidence="3">
    <location>
        <begin position="8"/>
        <end position="190"/>
    </location>
</feature>
<protein>
    <submittedName>
        <fullName evidence="4">3-oxoacyl-[acyl-carrier protein] reductase</fullName>
    </submittedName>
</protein>
<dbReference type="PRINTS" id="PR00081">
    <property type="entry name" value="GDHRDH"/>
</dbReference>
<evidence type="ECO:0000313" key="5">
    <source>
        <dbReference type="Proteomes" id="UP000198253"/>
    </source>
</evidence>
<dbReference type="PANTHER" id="PTHR43639">
    <property type="entry name" value="OXIDOREDUCTASE, SHORT-CHAIN DEHYDROGENASE/REDUCTASE FAMILY (AFU_ORTHOLOGUE AFUA_5G02870)"/>
    <property type="match status" value="1"/>
</dbReference>
<dbReference type="FunFam" id="3.40.50.720:FF:000084">
    <property type="entry name" value="Short-chain dehydrogenase reductase"/>
    <property type="match status" value="1"/>
</dbReference>
<evidence type="ECO:0000256" key="2">
    <source>
        <dbReference type="ARBA" id="ARBA00023002"/>
    </source>
</evidence>
<name>A0A1C5A9V8_MICEC</name>
<keyword evidence="2" id="KW-0560">Oxidoreductase</keyword>